<proteinExistence type="predicted"/>
<feature type="transmembrane region" description="Helical" evidence="1">
    <location>
        <begin position="6"/>
        <end position="27"/>
    </location>
</feature>
<evidence type="ECO:0008006" key="4">
    <source>
        <dbReference type="Google" id="ProtNLM"/>
    </source>
</evidence>
<dbReference type="InterPro" id="IPR013783">
    <property type="entry name" value="Ig-like_fold"/>
</dbReference>
<keyword evidence="3" id="KW-1185">Reference proteome</keyword>
<dbReference type="SUPFAM" id="SSF48726">
    <property type="entry name" value="Immunoglobulin"/>
    <property type="match status" value="1"/>
</dbReference>
<dbReference type="InterPro" id="IPR036179">
    <property type="entry name" value="Ig-like_dom_sf"/>
</dbReference>
<keyword evidence="1" id="KW-0472">Membrane</keyword>
<dbReference type="Proteomes" id="UP001274896">
    <property type="component" value="Unassembled WGS sequence"/>
</dbReference>
<feature type="transmembrane region" description="Helical" evidence="1">
    <location>
        <begin position="34"/>
        <end position="52"/>
    </location>
</feature>
<evidence type="ECO:0000313" key="3">
    <source>
        <dbReference type="Proteomes" id="UP001274896"/>
    </source>
</evidence>
<keyword evidence="1" id="KW-1133">Transmembrane helix</keyword>
<dbReference type="AlphaFoldDB" id="A0AAE0R8Y4"/>
<evidence type="ECO:0000256" key="1">
    <source>
        <dbReference type="SAM" id="Phobius"/>
    </source>
</evidence>
<protein>
    <recommendedName>
        <fullName evidence="4">Ig-like domain-containing protein</fullName>
    </recommendedName>
</protein>
<organism evidence="2 3">
    <name type="scientific">Hemibagrus guttatus</name>
    <dbReference type="NCBI Taxonomy" id="175788"/>
    <lineage>
        <taxon>Eukaryota</taxon>
        <taxon>Metazoa</taxon>
        <taxon>Chordata</taxon>
        <taxon>Craniata</taxon>
        <taxon>Vertebrata</taxon>
        <taxon>Euteleostomi</taxon>
        <taxon>Actinopterygii</taxon>
        <taxon>Neopterygii</taxon>
        <taxon>Teleostei</taxon>
        <taxon>Ostariophysi</taxon>
        <taxon>Siluriformes</taxon>
        <taxon>Bagridae</taxon>
        <taxon>Hemibagrus</taxon>
    </lineage>
</organism>
<dbReference type="Gene3D" id="2.60.40.10">
    <property type="entry name" value="Immunoglobulins"/>
    <property type="match status" value="1"/>
</dbReference>
<dbReference type="EMBL" id="JAUCMX010000005">
    <property type="protein sequence ID" value="KAK3546265.1"/>
    <property type="molecule type" value="Genomic_DNA"/>
</dbReference>
<comment type="caution">
    <text evidence="2">The sequence shown here is derived from an EMBL/GenBank/DDBJ whole genome shotgun (WGS) entry which is preliminary data.</text>
</comment>
<keyword evidence="1" id="KW-0812">Transmembrane</keyword>
<reference evidence="2" key="1">
    <citation type="submission" date="2023-06" db="EMBL/GenBank/DDBJ databases">
        <title>Male Hemibagrus guttatus genome.</title>
        <authorList>
            <person name="Bian C."/>
        </authorList>
    </citation>
    <scope>NUCLEOTIDE SEQUENCE</scope>
    <source>
        <strain evidence="2">Male_cb2023</strain>
        <tissue evidence="2">Muscle</tissue>
    </source>
</reference>
<sequence>MALYNLLYIVRYIPLILTLLTACNFFNQYMVYKNYYTLIYFFIFFFTPGSFADKIGPKDEDANIARKETDTVTLKCSYETSSENIYLYWYKQYPNSSFYCIKMQGQDLIGRALLMIID</sequence>
<name>A0AAE0R8Y4_9TELE</name>
<accession>A0AAE0R8Y4</accession>
<gene>
    <name evidence="2" type="ORF">QTP70_025613</name>
</gene>
<evidence type="ECO:0000313" key="2">
    <source>
        <dbReference type="EMBL" id="KAK3546265.1"/>
    </source>
</evidence>